<organism evidence="2 3">
    <name type="scientific">Paenibacillus endophyticus</name>
    <dbReference type="NCBI Taxonomy" id="1294268"/>
    <lineage>
        <taxon>Bacteria</taxon>
        <taxon>Bacillati</taxon>
        <taxon>Bacillota</taxon>
        <taxon>Bacilli</taxon>
        <taxon>Bacillales</taxon>
        <taxon>Paenibacillaceae</taxon>
        <taxon>Paenibacillus</taxon>
    </lineage>
</organism>
<comment type="caution">
    <text evidence="2">The sequence shown here is derived from an EMBL/GenBank/DDBJ whole genome shotgun (WGS) entry which is preliminary data.</text>
</comment>
<proteinExistence type="predicted"/>
<evidence type="ECO:0000313" key="3">
    <source>
        <dbReference type="Proteomes" id="UP000518605"/>
    </source>
</evidence>
<gene>
    <name evidence="2" type="ORF">FHS16_005747</name>
</gene>
<feature type="transmembrane region" description="Helical" evidence="1">
    <location>
        <begin position="105"/>
        <end position="127"/>
    </location>
</feature>
<protein>
    <recommendedName>
        <fullName evidence="4">TM2 domain-containing protein</fullName>
    </recommendedName>
</protein>
<dbReference type="RefSeq" id="WP_183570504.1">
    <property type="nucleotide sequence ID" value="NZ_CBCSLB010000027.1"/>
</dbReference>
<reference evidence="2 3" key="1">
    <citation type="submission" date="2020-08" db="EMBL/GenBank/DDBJ databases">
        <title>Genomic Encyclopedia of Type Strains, Phase III (KMG-III): the genomes of soil and plant-associated and newly described type strains.</title>
        <authorList>
            <person name="Whitman W."/>
        </authorList>
    </citation>
    <scope>NUCLEOTIDE SEQUENCE [LARGE SCALE GENOMIC DNA]</scope>
    <source>
        <strain evidence="2 3">CECT 8234</strain>
    </source>
</reference>
<evidence type="ECO:0000256" key="1">
    <source>
        <dbReference type="SAM" id="Phobius"/>
    </source>
</evidence>
<keyword evidence="1" id="KW-0472">Membrane</keyword>
<dbReference type="EMBL" id="JACHXW010000027">
    <property type="protein sequence ID" value="MBB3155639.1"/>
    <property type="molecule type" value="Genomic_DNA"/>
</dbReference>
<keyword evidence="1" id="KW-0812">Transmembrane</keyword>
<dbReference type="Proteomes" id="UP000518605">
    <property type="component" value="Unassembled WGS sequence"/>
</dbReference>
<accession>A0A7W5CEA2</accession>
<feature type="transmembrane region" description="Helical" evidence="1">
    <location>
        <begin position="139"/>
        <end position="158"/>
    </location>
</feature>
<evidence type="ECO:0000313" key="2">
    <source>
        <dbReference type="EMBL" id="MBB3155639.1"/>
    </source>
</evidence>
<dbReference type="AlphaFoldDB" id="A0A7W5CEA2"/>
<keyword evidence="1" id="KW-1133">Transmembrane helix</keyword>
<name>A0A7W5CEA2_9BACL</name>
<feature type="transmembrane region" description="Helical" evidence="1">
    <location>
        <begin position="37"/>
        <end position="62"/>
    </location>
</feature>
<sequence length="165" mass="18411">MDRKKMRMSITFVLALVPGLGHYYLGFNQLGLKFMIASFACISLIPTFPMVFPFALATIWFYQLFDAMQKASWLNKNLDLQESPVWTNPNTMFEEMEHNGTGSSLCIGIGIVGAGLLVAMVTLFPHLREWILEPKNGSMLVAAGLIVYGATIIVRHLLDKKGRPS</sequence>
<evidence type="ECO:0008006" key="4">
    <source>
        <dbReference type="Google" id="ProtNLM"/>
    </source>
</evidence>
<keyword evidence="3" id="KW-1185">Reference proteome</keyword>